<dbReference type="Pfam" id="PF03692">
    <property type="entry name" value="CxxCxxCC"/>
    <property type="match status" value="1"/>
</dbReference>
<reference evidence="1" key="1">
    <citation type="submission" date="2021-01" db="EMBL/GenBank/DDBJ databases">
        <authorList>
            <person name="Corre E."/>
            <person name="Pelletier E."/>
            <person name="Niang G."/>
            <person name="Scheremetjew M."/>
            <person name="Finn R."/>
            <person name="Kale V."/>
            <person name="Holt S."/>
            <person name="Cochrane G."/>
            <person name="Meng A."/>
            <person name="Brown T."/>
            <person name="Cohen L."/>
        </authorList>
    </citation>
    <scope>NUCLEOTIDE SEQUENCE</scope>
    <source>
        <strain evidence="1">SPMC142</strain>
    </source>
</reference>
<gene>
    <name evidence="1" type="ORF">SACU0126_LOCUS18181</name>
</gene>
<dbReference type="AlphaFoldDB" id="A0A7S3WL52"/>
<organism evidence="1">
    <name type="scientific">Strombidinopsis acuminata</name>
    <dbReference type="NCBI Taxonomy" id="141414"/>
    <lineage>
        <taxon>Eukaryota</taxon>
        <taxon>Sar</taxon>
        <taxon>Alveolata</taxon>
        <taxon>Ciliophora</taxon>
        <taxon>Intramacronucleata</taxon>
        <taxon>Spirotrichea</taxon>
        <taxon>Choreotrichia</taxon>
        <taxon>Choreotrichida</taxon>
        <taxon>Strombidinopsidae</taxon>
        <taxon>Strombidinopsis</taxon>
    </lineage>
</organism>
<evidence type="ECO:0008006" key="2">
    <source>
        <dbReference type="Google" id="ProtNLM"/>
    </source>
</evidence>
<protein>
    <recommendedName>
        <fullName evidence="2">YkgJ family cysteine cluster protein</fullName>
    </recommendedName>
</protein>
<proteinExistence type="predicted"/>
<dbReference type="EMBL" id="HBIQ01057110">
    <property type="protein sequence ID" value="CAE0564467.1"/>
    <property type="molecule type" value="Transcribed_RNA"/>
</dbReference>
<sequence length="193" mass="20825">MDHLTAQTAAVTPGLGCPPGCGACCTSPTVEATEVELLPMAAMLVREGRAQEALSKLEQAEAQNDPLCVMFERISPDGRLGRCSAYEHRPGICRLMGFSGRISADGTAEWCPCKVMRESTDDAAQALAKPPPKEMPIISHELSKLRSTSGYASEQAPLLINDALKRALSKELMRTMYSDLQSDDKALEDSNQP</sequence>
<evidence type="ECO:0000313" key="1">
    <source>
        <dbReference type="EMBL" id="CAE0564467.1"/>
    </source>
</evidence>
<name>A0A7S3WL52_9SPIT</name>
<accession>A0A7S3WL52</accession>
<dbReference type="InterPro" id="IPR005358">
    <property type="entry name" value="Puta_zinc/iron-chelating_dom"/>
</dbReference>